<reference evidence="1" key="1">
    <citation type="journal article" date="2021" name="mSystems">
        <title>Bacteria and Archaea Synergistically Convert Glycine Betaine to Biogenic Methane in the Formosa Cold Seep of the South China Sea.</title>
        <authorList>
            <person name="Li L."/>
            <person name="Zhang W."/>
            <person name="Zhang S."/>
            <person name="Song L."/>
            <person name="Sun Q."/>
            <person name="Zhang H."/>
            <person name="Xiang H."/>
            <person name="Dong X."/>
        </authorList>
    </citation>
    <scope>NUCLEOTIDE SEQUENCE</scope>
    <source>
        <strain evidence="1">LLY</strain>
    </source>
</reference>
<comment type="caution">
    <text evidence="1">The sequence shown here is derived from an EMBL/GenBank/DDBJ whole genome shotgun (WGS) entry which is preliminary data.</text>
</comment>
<dbReference type="RefSeq" id="WP_250867505.1">
    <property type="nucleotide sequence ID" value="NZ_JAGSOI010000009.1"/>
</dbReference>
<sequence>MSDIKAARALVFVADSITTDHISLAGAIPLLILLNLPNPEISLKA</sequence>
<evidence type="ECO:0000313" key="1">
    <source>
        <dbReference type="EMBL" id="MCM1986138.1"/>
    </source>
</evidence>
<keyword evidence="2" id="KW-1185">Reference proteome</keyword>
<proteinExistence type="predicted"/>
<dbReference type="InterPro" id="IPR015928">
    <property type="entry name" value="Aconitase/3IPM_dehydase_swvl"/>
</dbReference>
<organism evidence="1 2">
    <name type="scientific">Methanococcoides seepicolus</name>
    <dbReference type="NCBI Taxonomy" id="2828780"/>
    <lineage>
        <taxon>Archaea</taxon>
        <taxon>Methanobacteriati</taxon>
        <taxon>Methanobacteriota</taxon>
        <taxon>Stenosarchaea group</taxon>
        <taxon>Methanomicrobia</taxon>
        <taxon>Methanosarcinales</taxon>
        <taxon>Methanosarcinaceae</taxon>
        <taxon>Methanococcoides</taxon>
    </lineage>
</organism>
<dbReference type="AlphaFoldDB" id="A0A9E4ZFC4"/>
<evidence type="ECO:0000313" key="2">
    <source>
        <dbReference type="Proteomes" id="UP001056766"/>
    </source>
</evidence>
<gene>
    <name evidence="1" type="ORF">KDK67_03790</name>
</gene>
<dbReference type="EMBL" id="JAGSOI010000009">
    <property type="protein sequence ID" value="MCM1986138.1"/>
    <property type="molecule type" value="Genomic_DNA"/>
</dbReference>
<dbReference type="Proteomes" id="UP001056766">
    <property type="component" value="Unassembled WGS sequence"/>
</dbReference>
<dbReference type="SUPFAM" id="SSF52016">
    <property type="entry name" value="LeuD/IlvD-like"/>
    <property type="match status" value="1"/>
</dbReference>
<name>A0A9E4ZFC4_9EURY</name>
<dbReference type="Gene3D" id="3.20.19.10">
    <property type="entry name" value="Aconitase, domain 4"/>
    <property type="match status" value="1"/>
</dbReference>
<accession>A0A9E4ZFC4</accession>
<reference evidence="1" key="2">
    <citation type="submission" date="2021-04" db="EMBL/GenBank/DDBJ databases">
        <authorList>
            <person name="Dong X."/>
        </authorList>
    </citation>
    <scope>NUCLEOTIDE SEQUENCE</scope>
    <source>
        <strain evidence="1">LLY</strain>
    </source>
</reference>
<protein>
    <submittedName>
        <fullName evidence="1">Uncharacterized protein</fullName>
    </submittedName>
</protein>